<gene>
    <name evidence="5" type="ORF">J2S00_000898</name>
</gene>
<dbReference type="InterPro" id="IPR011711">
    <property type="entry name" value="GntR_C"/>
</dbReference>
<accession>A0ABU0CRI1</accession>
<dbReference type="SUPFAM" id="SSF46785">
    <property type="entry name" value="Winged helix' DNA-binding domain"/>
    <property type="match status" value="1"/>
</dbReference>
<name>A0ABU0CRI1_9BACI</name>
<protein>
    <submittedName>
        <fullName evidence="5">DNA-binding FadR family transcriptional regulator</fullName>
    </submittedName>
</protein>
<dbReference type="Proteomes" id="UP001232445">
    <property type="component" value="Unassembled WGS sequence"/>
</dbReference>
<keyword evidence="6" id="KW-1185">Reference proteome</keyword>
<dbReference type="SMART" id="SM00895">
    <property type="entry name" value="FCD"/>
    <property type="match status" value="1"/>
</dbReference>
<evidence type="ECO:0000256" key="2">
    <source>
        <dbReference type="ARBA" id="ARBA00023125"/>
    </source>
</evidence>
<keyword evidence="1" id="KW-0805">Transcription regulation</keyword>
<dbReference type="CDD" id="cd07377">
    <property type="entry name" value="WHTH_GntR"/>
    <property type="match status" value="1"/>
</dbReference>
<dbReference type="Pfam" id="PF07729">
    <property type="entry name" value="FCD"/>
    <property type="match status" value="1"/>
</dbReference>
<dbReference type="PROSITE" id="PS50949">
    <property type="entry name" value="HTH_GNTR"/>
    <property type="match status" value="1"/>
</dbReference>
<dbReference type="SMART" id="SM00345">
    <property type="entry name" value="HTH_GNTR"/>
    <property type="match status" value="1"/>
</dbReference>
<evidence type="ECO:0000256" key="3">
    <source>
        <dbReference type="ARBA" id="ARBA00023163"/>
    </source>
</evidence>
<dbReference type="InterPro" id="IPR036390">
    <property type="entry name" value="WH_DNA-bd_sf"/>
</dbReference>
<sequence>MKENEKPLIASVKRKTLSEEVIDQVIQLLIDGTLKPGDKLPSEIELAEMLSVSRPVLREAMSSLGSLGVIDRKTRGGTYFAQKISSRPFSIMLALSAGNIVEIVESRMALELGLVALAAEDITDDELEKLKLTITEMANDREDYSKYDREFHRIIALSGSRTIFEGMVDAILTAFDRTISELKEKEHSVTLEHHKKIYQALKERSPIEAFRHMYTHMDFVRKRILANHKK</sequence>
<dbReference type="InterPro" id="IPR000524">
    <property type="entry name" value="Tscrpt_reg_HTH_GntR"/>
</dbReference>
<reference evidence="5 6" key="1">
    <citation type="submission" date="2023-07" db="EMBL/GenBank/DDBJ databases">
        <title>Genomic Encyclopedia of Type Strains, Phase IV (KMG-IV): sequencing the most valuable type-strain genomes for metagenomic binning, comparative biology and taxonomic classification.</title>
        <authorList>
            <person name="Goeker M."/>
        </authorList>
    </citation>
    <scope>NUCLEOTIDE SEQUENCE [LARGE SCALE GENOMIC DNA]</scope>
    <source>
        <strain evidence="5 6">DSM 17740</strain>
    </source>
</reference>
<comment type="caution">
    <text evidence="5">The sequence shown here is derived from an EMBL/GenBank/DDBJ whole genome shotgun (WGS) entry which is preliminary data.</text>
</comment>
<dbReference type="EMBL" id="JAUSUQ010000002">
    <property type="protein sequence ID" value="MDQ0338115.1"/>
    <property type="molecule type" value="Genomic_DNA"/>
</dbReference>
<evidence type="ECO:0000259" key="4">
    <source>
        <dbReference type="PROSITE" id="PS50949"/>
    </source>
</evidence>
<dbReference type="Gene3D" id="1.20.120.530">
    <property type="entry name" value="GntR ligand-binding domain-like"/>
    <property type="match status" value="1"/>
</dbReference>
<dbReference type="PRINTS" id="PR00035">
    <property type="entry name" value="HTHGNTR"/>
</dbReference>
<dbReference type="RefSeq" id="WP_307335946.1">
    <property type="nucleotide sequence ID" value="NZ_JAUSUQ010000002.1"/>
</dbReference>
<evidence type="ECO:0000313" key="5">
    <source>
        <dbReference type="EMBL" id="MDQ0338115.1"/>
    </source>
</evidence>
<dbReference type="Pfam" id="PF00392">
    <property type="entry name" value="GntR"/>
    <property type="match status" value="1"/>
</dbReference>
<dbReference type="GO" id="GO:0003677">
    <property type="term" value="F:DNA binding"/>
    <property type="evidence" value="ECO:0007669"/>
    <property type="project" value="UniProtKB-KW"/>
</dbReference>
<evidence type="ECO:0000313" key="6">
    <source>
        <dbReference type="Proteomes" id="UP001232445"/>
    </source>
</evidence>
<organism evidence="5 6">
    <name type="scientific">Caldalkalibacillus uzonensis</name>
    <dbReference type="NCBI Taxonomy" id="353224"/>
    <lineage>
        <taxon>Bacteria</taxon>
        <taxon>Bacillati</taxon>
        <taxon>Bacillota</taxon>
        <taxon>Bacilli</taxon>
        <taxon>Bacillales</taxon>
        <taxon>Bacillaceae</taxon>
        <taxon>Caldalkalibacillus</taxon>
    </lineage>
</organism>
<evidence type="ECO:0000256" key="1">
    <source>
        <dbReference type="ARBA" id="ARBA00023015"/>
    </source>
</evidence>
<dbReference type="PANTHER" id="PTHR43537:SF43">
    <property type="entry name" value="GNTR-FAMILY TRANSCRIPTIONAL REGULATOR"/>
    <property type="match status" value="1"/>
</dbReference>
<dbReference type="InterPro" id="IPR008920">
    <property type="entry name" value="TF_FadR/GntR_C"/>
</dbReference>
<dbReference type="SUPFAM" id="SSF48008">
    <property type="entry name" value="GntR ligand-binding domain-like"/>
    <property type="match status" value="1"/>
</dbReference>
<dbReference type="PANTHER" id="PTHR43537">
    <property type="entry name" value="TRANSCRIPTIONAL REGULATOR, GNTR FAMILY"/>
    <property type="match status" value="1"/>
</dbReference>
<keyword evidence="3" id="KW-0804">Transcription</keyword>
<keyword evidence="2 5" id="KW-0238">DNA-binding</keyword>
<feature type="domain" description="HTH gntR-type" evidence="4">
    <location>
        <begin position="15"/>
        <end position="83"/>
    </location>
</feature>
<dbReference type="InterPro" id="IPR036388">
    <property type="entry name" value="WH-like_DNA-bd_sf"/>
</dbReference>
<proteinExistence type="predicted"/>
<dbReference type="Gene3D" id="1.10.10.10">
    <property type="entry name" value="Winged helix-like DNA-binding domain superfamily/Winged helix DNA-binding domain"/>
    <property type="match status" value="1"/>
</dbReference>